<feature type="signal peptide" evidence="5">
    <location>
        <begin position="1"/>
        <end position="26"/>
    </location>
</feature>
<dbReference type="CDD" id="cd16470">
    <property type="entry name" value="RING-H2_RNF25"/>
    <property type="match status" value="1"/>
</dbReference>
<feature type="domain" description="RWD" evidence="7">
    <location>
        <begin position="68"/>
        <end position="177"/>
    </location>
</feature>
<dbReference type="GO" id="GO:0061630">
    <property type="term" value="F:ubiquitin protein ligase activity"/>
    <property type="evidence" value="ECO:0007669"/>
    <property type="project" value="InterPro"/>
</dbReference>
<reference evidence="8" key="1">
    <citation type="submission" date="2013-07" db="EMBL/GenBank/DDBJ databases">
        <authorList>
            <person name="Geib S."/>
        </authorList>
    </citation>
    <scope>NUCLEOTIDE SEQUENCE</scope>
</reference>
<dbReference type="GO" id="GO:0051246">
    <property type="term" value="P:regulation of protein metabolic process"/>
    <property type="evidence" value="ECO:0007669"/>
    <property type="project" value="UniProtKB-ARBA"/>
</dbReference>
<dbReference type="SUPFAM" id="SSF54495">
    <property type="entry name" value="UBC-like"/>
    <property type="match status" value="1"/>
</dbReference>
<proteinExistence type="evidence at transcript level"/>
<dbReference type="EMBL" id="GAMC01014417">
    <property type="protein sequence ID" value="JAB92138.1"/>
    <property type="molecule type" value="mRNA"/>
</dbReference>
<dbReference type="Gene3D" id="3.30.40.10">
    <property type="entry name" value="Zinc/RING finger domain, C3HC4 (zinc finger)"/>
    <property type="match status" value="1"/>
</dbReference>
<dbReference type="GO" id="GO:0016567">
    <property type="term" value="P:protein ubiquitination"/>
    <property type="evidence" value="ECO:0007669"/>
    <property type="project" value="TreeGrafter"/>
</dbReference>
<accession>W8B4X8</accession>
<feature type="region of interest" description="Disordered" evidence="4">
    <location>
        <begin position="323"/>
        <end position="471"/>
    </location>
</feature>
<feature type="compositionally biased region" description="Low complexity" evidence="4">
    <location>
        <begin position="434"/>
        <end position="457"/>
    </location>
</feature>
<dbReference type="InterPro" id="IPR001841">
    <property type="entry name" value="Znf_RING"/>
</dbReference>
<keyword evidence="5" id="KW-0732">Signal</keyword>
<dbReference type="OrthoDB" id="432311at2759"/>
<dbReference type="SMART" id="SM00591">
    <property type="entry name" value="RWD"/>
    <property type="match status" value="1"/>
</dbReference>
<dbReference type="InterPro" id="IPR039133">
    <property type="entry name" value="RNF25"/>
</dbReference>
<keyword evidence="2" id="KW-0862">Zinc</keyword>
<feature type="compositionally biased region" description="Basic residues" evidence="4">
    <location>
        <begin position="398"/>
        <end position="418"/>
    </location>
</feature>
<dbReference type="PANTHER" id="PTHR13198">
    <property type="entry name" value="RING FINGER PROTEIN 25"/>
    <property type="match status" value="1"/>
</dbReference>
<dbReference type="InterPro" id="IPR013083">
    <property type="entry name" value="Znf_RING/FYVE/PHD"/>
</dbReference>
<dbReference type="CDD" id="cd23818">
    <property type="entry name" value="RWD_RNF25"/>
    <property type="match status" value="1"/>
</dbReference>
<dbReference type="GO" id="GO:0008270">
    <property type="term" value="F:zinc ion binding"/>
    <property type="evidence" value="ECO:0007669"/>
    <property type="project" value="UniProtKB-KW"/>
</dbReference>
<dbReference type="InterPro" id="IPR016135">
    <property type="entry name" value="UBQ-conjugating_enzyme/RWD"/>
</dbReference>
<reference evidence="8" key="2">
    <citation type="journal article" date="2014" name="BMC Genomics">
        <title>A genomic perspective to assessing quality of mass-reared SIT flies used in Mediterranean fruit fly (Ceratitis capitata) eradication in California.</title>
        <authorList>
            <person name="Calla B."/>
            <person name="Hall B."/>
            <person name="Hou S."/>
            <person name="Geib S.M."/>
        </authorList>
    </citation>
    <scope>NUCLEOTIDE SEQUENCE</scope>
</reference>
<evidence type="ECO:0000256" key="5">
    <source>
        <dbReference type="SAM" id="SignalP"/>
    </source>
</evidence>
<name>W8B4X8_CERCA</name>
<evidence type="ECO:0000259" key="7">
    <source>
        <dbReference type="PROSITE" id="PS50908"/>
    </source>
</evidence>
<dbReference type="Gene3D" id="3.10.110.10">
    <property type="entry name" value="Ubiquitin Conjugating Enzyme"/>
    <property type="match status" value="1"/>
</dbReference>
<evidence type="ECO:0000256" key="3">
    <source>
        <dbReference type="PROSITE-ProRule" id="PRU00175"/>
    </source>
</evidence>
<dbReference type="PROSITE" id="PS50089">
    <property type="entry name" value="ZF_RING_2"/>
    <property type="match status" value="1"/>
</dbReference>
<dbReference type="FunFam" id="3.10.110.10:FF:000050">
    <property type="entry name" value="eIF-2-alpha kinase GCN2"/>
    <property type="match status" value="1"/>
</dbReference>
<dbReference type="Pfam" id="PF05773">
    <property type="entry name" value="RWD"/>
    <property type="match status" value="1"/>
</dbReference>
<gene>
    <name evidence="8" type="primary">RNF25</name>
</gene>
<feature type="non-terminal residue" evidence="8">
    <location>
        <position position="1"/>
    </location>
</feature>
<dbReference type="SUPFAM" id="SSF57850">
    <property type="entry name" value="RING/U-box"/>
    <property type="match status" value="1"/>
</dbReference>
<dbReference type="PANTHER" id="PTHR13198:SF4">
    <property type="entry name" value="E3 UBIQUITIN-PROTEIN LIGASE RNF25"/>
    <property type="match status" value="1"/>
</dbReference>
<sequence>GGNIARLFCCFFSLIINRIILNFVFGNSRCNSCIDSIDIDFASRFCKKYLSKPLEEKNLKLKMDILRDEVDSLEAILMDDVKITKNLENGLPELIETTVFPQVGDEAEQYVCVTLQVIPTTDYPERSPQFKLLRPRGLDDTRLEEIKCACNEKLRESIGFPVVFDLIEVVREHLTGSNLPSGQCVVCLYGFSDGDDFTRTECFHYLHSYCLGRHLNALRRTYKEEYDKLPSWLKKTADPFQALCPVCREPIKDEEDSLRCAMPPLELENAPEFKLTRELRDLQHRMSALFLKQKHKGGIIDVDAESANVISIETEEENRLRLQSKQTCNGGIKTESSQTNSLSSEGSGGSNRSQNTAASLSSEQKDATCSKTSSSTNFAPVVQQTHRVSNEPTNNNYHHNRRHYRGGRRHQQHHHHHRGERERERDRDRDRGNENAGNGANRSGGASTNASSSTTGGKQAKAQVSNHVHGR</sequence>
<dbReference type="GO" id="GO:0005634">
    <property type="term" value="C:nucleus"/>
    <property type="evidence" value="ECO:0007669"/>
    <property type="project" value="TreeGrafter"/>
</dbReference>
<organism evidence="8">
    <name type="scientific">Ceratitis capitata</name>
    <name type="common">Mediterranean fruit fly</name>
    <name type="synonym">Tephritis capitata</name>
    <dbReference type="NCBI Taxonomy" id="7213"/>
    <lineage>
        <taxon>Eukaryota</taxon>
        <taxon>Metazoa</taxon>
        <taxon>Ecdysozoa</taxon>
        <taxon>Arthropoda</taxon>
        <taxon>Hexapoda</taxon>
        <taxon>Insecta</taxon>
        <taxon>Pterygota</taxon>
        <taxon>Neoptera</taxon>
        <taxon>Endopterygota</taxon>
        <taxon>Diptera</taxon>
        <taxon>Brachycera</taxon>
        <taxon>Muscomorpha</taxon>
        <taxon>Tephritoidea</taxon>
        <taxon>Tephritidae</taxon>
        <taxon>Ceratitis</taxon>
        <taxon>Ceratitis</taxon>
    </lineage>
</organism>
<dbReference type="GO" id="GO:0010468">
    <property type="term" value="P:regulation of gene expression"/>
    <property type="evidence" value="ECO:0007669"/>
    <property type="project" value="UniProtKB-ARBA"/>
</dbReference>
<dbReference type="GO" id="GO:0009893">
    <property type="term" value="P:positive regulation of metabolic process"/>
    <property type="evidence" value="ECO:0007669"/>
    <property type="project" value="UniProtKB-ARBA"/>
</dbReference>
<dbReference type="SMART" id="SM00184">
    <property type="entry name" value="RING"/>
    <property type="match status" value="1"/>
</dbReference>
<feature type="compositionally biased region" description="Polar residues" evidence="4">
    <location>
        <begin position="462"/>
        <end position="471"/>
    </location>
</feature>
<evidence type="ECO:0000313" key="8">
    <source>
        <dbReference type="EMBL" id="JAB92138.1"/>
    </source>
</evidence>
<dbReference type="GO" id="GO:0033554">
    <property type="term" value="P:cellular response to stress"/>
    <property type="evidence" value="ECO:0007669"/>
    <property type="project" value="UniProtKB-ARBA"/>
</dbReference>
<feature type="compositionally biased region" description="Low complexity" evidence="4">
    <location>
        <begin position="340"/>
        <end position="355"/>
    </location>
</feature>
<keyword evidence="1 3" id="KW-0863">Zinc-finger</keyword>
<dbReference type="PROSITE" id="PS50908">
    <property type="entry name" value="RWD"/>
    <property type="match status" value="1"/>
</dbReference>
<protein>
    <submittedName>
        <fullName evidence="8">E3 ubiquitin-protein ligase RNF25</fullName>
    </submittedName>
</protein>
<dbReference type="FunFam" id="3.30.40.10:FF:000215">
    <property type="entry name" value="E3 ubiquitin-protein ligase RNF25"/>
    <property type="match status" value="1"/>
</dbReference>
<dbReference type="InterPro" id="IPR006575">
    <property type="entry name" value="RWD_dom"/>
</dbReference>
<evidence type="ECO:0000256" key="2">
    <source>
        <dbReference type="ARBA" id="ARBA00022833"/>
    </source>
</evidence>
<evidence type="ECO:0000259" key="6">
    <source>
        <dbReference type="PROSITE" id="PS50089"/>
    </source>
</evidence>
<feature type="compositionally biased region" description="Basic and acidic residues" evidence="4">
    <location>
        <begin position="419"/>
        <end position="433"/>
    </location>
</feature>
<evidence type="ECO:0000256" key="4">
    <source>
        <dbReference type="SAM" id="MobiDB-lite"/>
    </source>
</evidence>
<feature type="chain" id="PRO_5004907854" evidence="5">
    <location>
        <begin position="27"/>
        <end position="471"/>
    </location>
</feature>
<evidence type="ECO:0000256" key="1">
    <source>
        <dbReference type="ARBA" id="ARBA00022771"/>
    </source>
</evidence>
<dbReference type="AlphaFoldDB" id="W8B4X8"/>
<feature type="compositionally biased region" description="Polar residues" evidence="4">
    <location>
        <begin position="323"/>
        <end position="339"/>
    </location>
</feature>
<feature type="compositionally biased region" description="Polar residues" evidence="4">
    <location>
        <begin position="369"/>
        <end position="392"/>
    </location>
</feature>
<feature type="domain" description="RING-type" evidence="6">
    <location>
        <begin position="184"/>
        <end position="248"/>
    </location>
</feature>
<keyword evidence="1 3" id="KW-0479">Metal-binding</keyword>